<dbReference type="EMBL" id="KZ512760">
    <property type="protein sequence ID" value="PKU31466.1"/>
    <property type="molecule type" value="Genomic_DNA"/>
</dbReference>
<protein>
    <submittedName>
        <fullName evidence="1">Uncharacterized protein</fullName>
    </submittedName>
</protein>
<sequence>MPAGSKTDPPLAKAEPISNGGSVSVATYLRRGKKCCTTEAGRVRKCERNNSADTKVNEEGGGGGVSGTGAEIPLQPVVKTVVTQVVPLQPVEETIGSGKLLCGVTHNKLLKPLKEKDIAAQVENMALKVCHVDAHMPKSRATEEHGNNEQVDKAVKIEVAQVDLGWEHEVELFVTR</sequence>
<dbReference type="OrthoDB" id="9400976at2759"/>
<dbReference type="Proteomes" id="UP000233556">
    <property type="component" value="Unassembled WGS sequence"/>
</dbReference>
<reference evidence="2" key="1">
    <citation type="submission" date="2017-11" db="EMBL/GenBank/DDBJ databases">
        <authorList>
            <person name="Lima N.C."/>
            <person name="Parody-Merino A.M."/>
            <person name="Battley P.F."/>
            <person name="Fidler A.E."/>
            <person name="Prosdocimi F."/>
        </authorList>
    </citation>
    <scope>NUCLEOTIDE SEQUENCE [LARGE SCALE GENOMIC DNA]</scope>
</reference>
<evidence type="ECO:0000313" key="2">
    <source>
        <dbReference type="Proteomes" id="UP000233556"/>
    </source>
</evidence>
<proteinExistence type="predicted"/>
<name>A0A2I0TCF8_LIMLA</name>
<keyword evidence="2" id="KW-1185">Reference proteome</keyword>
<accession>A0A2I0TCF8</accession>
<organism evidence="1 2">
    <name type="scientific">Limosa lapponica baueri</name>
    <dbReference type="NCBI Taxonomy" id="1758121"/>
    <lineage>
        <taxon>Eukaryota</taxon>
        <taxon>Metazoa</taxon>
        <taxon>Chordata</taxon>
        <taxon>Craniata</taxon>
        <taxon>Vertebrata</taxon>
        <taxon>Euteleostomi</taxon>
        <taxon>Archelosauria</taxon>
        <taxon>Archosauria</taxon>
        <taxon>Dinosauria</taxon>
        <taxon>Saurischia</taxon>
        <taxon>Theropoda</taxon>
        <taxon>Coelurosauria</taxon>
        <taxon>Aves</taxon>
        <taxon>Neognathae</taxon>
        <taxon>Neoaves</taxon>
        <taxon>Charadriiformes</taxon>
        <taxon>Scolopacidae</taxon>
        <taxon>Limosa</taxon>
    </lineage>
</organism>
<gene>
    <name evidence="1" type="ORF">llap_18230</name>
</gene>
<evidence type="ECO:0000313" key="1">
    <source>
        <dbReference type="EMBL" id="PKU31466.1"/>
    </source>
</evidence>
<dbReference type="AlphaFoldDB" id="A0A2I0TCF8"/>
<reference evidence="2" key="2">
    <citation type="submission" date="2017-12" db="EMBL/GenBank/DDBJ databases">
        <title>Genome sequence of the Bar-tailed Godwit (Limosa lapponica baueri).</title>
        <authorList>
            <person name="Lima N.C.B."/>
            <person name="Parody-Merino A.M."/>
            <person name="Battley P.F."/>
            <person name="Fidler A.E."/>
            <person name="Prosdocimi F."/>
        </authorList>
    </citation>
    <scope>NUCLEOTIDE SEQUENCE [LARGE SCALE GENOMIC DNA]</scope>
</reference>